<keyword evidence="1" id="KW-0539">Nucleus</keyword>
<sequence length="442" mass="49950">MESLLQGSLQGDEREMEGGSQDGIAGILKYAPGRDGPNQSEVQLATGQIGREIPAARLYRGSDLTASVQRLDMSSQPVILSGPRCFLQEPYPASYLSTNGHQPSTPDWTHTALNDVFSRRIFKPLPPKFHALALINEAFDSFHNAFPIFDQTTFMEKFTETYSLAEPSDSCSDTAWWASLNVVLALAHRFRAMRTRNAHSEDREAWGYLKNALALVTELTLLSSSLLAVQALLGMAIVAQGTPNPRPCEALIAVVLRLAQSMGLHRRVQKEGLSDDDRELRKRVFWIAYFLDKDINFKTGRPPVQDDEDMDVELPVGTAYLYMPGEVRDREIDFFSLRIGVAIIQGQIYKRLCSVNAERQSEMERAVAVRELEAMLETWKRSVPIDFQADYIGTEVLTQDLPTLLHMVIIRSTYFNSLDIIHQYSPRNTEWHFENTLRAYTV</sequence>
<dbReference type="EMBL" id="FJOG01000071">
    <property type="protein sequence ID" value="CZR69441.1"/>
    <property type="molecule type" value="Genomic_DNA"/>
</dbReference>
<dbReference type="OrthoDB" id="2123952at2759"/>
<feature type="domain" description="Xylanolytic transcriptional activator regulatory" evidence="3">
    <location>
        <begin position="248"/>
        <end position="321"/>
    </location>
</feature>
<dbReference type="PANTHER" id="PTHR46910">
    <property type="entry name" value="TRANSCRIPTION FACTOR PDR1"/>
    <property type="match status" value="1"/>
</dbReference>
<dbReference type="InterPro" id="IPR050987">
    <property type="entry name" value="AtrR-like"/>
</dbReference>
<evidence type="ECO:0000256" key="1">
    <source>
        <dbReference type="ARBA" id="ARBA00023242"/>
    </source>
</evidence>
<dbReference type="CDD" id="cd12148">
    <property type="entry name" value="fungal_TF_MHR"/>
    <property type="match status" value="1"/>
</dbReference>
<organism evidence="4 5">
    <name type="scientific">Phialocephala subalpina</name>
    <dbReference type="NCBI Taxonomy" id="576137"/>
    <lineage>
        <taxon>Eukaryota</taxon>
        <taxon>Fungi</taxon>
        <taxon>Dikarya</taxon>
        <taxon>Ascomycota</taxon>
        <taxon>Pezizomycotina</taxon>
        <taxon>Leotiomycetes</taxon>
        <taxon>Helotiales</taxon>
        <taxon>Mollisiaceae</taxon>
        <taxon>Phialocephala</taxon>
        <taxon>Phialocephala fortinii species complex</taxon>
    </lineage>
</organism>
<feature type="region of interest" description="Disordered" evidence="2">
    <location>
        <begin position="1"/>
        <end position="20"/>
    </location>
</feature>
<evidence type="ECO:0000313" key="4">
    <source>
        <dbReference type="EMBL" id="CZR69441.1"/>
    </source>
</evidence>
<dbReference type="Proteomes" id="UP000184330">
    <property type="component" value="Unassembled WGS sequence"/>
</dbReference>
<evidence type="ECO:0000256" key="2">
    <source>
        <dbReference type="SAM" id="MobiDB-lite"/>
    </source>
</evidence>
<protein>
    <recommendedName>
        <fullName evidence="3">Xylanolytic transcriptional activator regulatory domain-containing protein</fullName>
    </recommendedName>
</protein>
<dbReference type="Pfam" id="PF04082">
    <property type="entry name" value="Fungal_trans"/>
    <property type="match status" value="1"/>
</dbReference>
<evidence type="ECO:0000313" key="5">
    <source>
        <dbReference type="Proteomes" id="UP000184330"/>
    </source>
</evidence>
<proteinExistence type="predicted"/>
<name>A0A1L7XWL2_9HELO</name>
<dbReference type="AlphaFoldDB" id="A0A1L7XWL2"/>
<gene>
    <name evidence="4" type="ORF">PAC_19341</name>
</gene>
<dbReference type="GO" id="GO:0008270">
    <property type="term" value="F:zinc ion binding"/>
    <property type="evidence" value="ECO:0007669"/>
    <property type="project" value="InterPro"/>
</dbReference>
<dbReference type="GO" id="GO:0006351">
    <property type="term" value="P:DNA-templated transcription"/>
    <property type="evidence" value="ECO:0007669"/>
    <property type="project" value="InterPro"/>
</dbReference>
<dbReference type="PANTHER" id="PTHR46910:SF25">
    <property type="entry name" value="ABC-TRANSPORTER-REGULATING TRANSCRIPTION FACTOR"/>
    <property type="match status" value="1"/>
</dbReference>
<keyword evidence="5" id="KW-1185">Reference proteome</keyword>
<dbReference type="SMART" id="SM00906">
    <property type="entry name" value="Fungal_trans"/>
    <property type="match status" value="1"/>
</dbReference>
<evidence type="ECO:0000259" key="3">
    <source>
        <dbReference type="SMART" id="SM00906"/>
    </source>
</evidence>
<dbReference type="GO" id="GO:0003700">
    <property type="term" value="F:DNA-binding transcription factor activity"/>
    <property type="evidence" value="ECO:0007669"/>
    <property type="project" value="InterPro"/>
</dbReference>
<accession>A0A1L7XWL2</accession>
<dbReference type="GO" id="GO:0003677">
    <property type="term" value="F:DNA binding"/>
    <property type="evidence" value="ECO:0007669"/>
    <property type="project" value="InterPro"/>
</dbReference>
<dbReference type="InterPro" id="IPR007219">
    <property type="entry name" value="XnlR_reg_dom"/>
</dbReference>
<reference evidence="4 5" key="1">
    <citation type="submission" date="2016-03" db="EMBL/GenBank/DDBJ databases">
        <authorList>
            <person name="Ploux O."/>
        </authorList>
    </citation>
    <scope>NUCLEOTIDE SEQUENCE [LARGE SCALE GENOMIC DNA]</scope>
    <source>
        <strain evidence="4 5">UAMH 11012</strain>
    </source>
</reference>